<protein>
    <submittedName>
        <fullName evidence="6">Sialoadhesin Sialic acid-binding Ig-like lectin 1</fullName>
    </submittedName>
</protein>
<evidence type="ECO:0000259" key="5">
    <source>
        <dbReference type="PROSITE" id="PS50835"/>
    </source>
</evidence>
<dbReference type="PANTHER" id="PTHR11481">
    <property type="entry name" value="IMMUNOGLOBULIN FC RECEPTOR"/>
    <property type="match status" value="1"/>
</dbReference>
<gene>
    <name evidence="6" type="ORF">EXN66_Car013794</name>
</gene>
<dbReference type="InterPro" id="IPR050488">
    <property type="entry name" value="Ig_Fc_receptor"/>
</dbReference>
<keyword evidence="7" id="KW-1185">Reference proteome</keyword>
<dbReference type="GO" id="GO:0009897">
    <property type="term" value="C:external side of plasma membrane"/>
    <property type="evidence" value="ECO:0007669"/>
    <property type="project" value="TreeGrafter"/>
</dbReference>
<organism evidence="6 7">
    <name type="scientific">Channa argus</name>
    <name type="common">Northern snakehead</name>
    <name type="synonym">Ophicephalus argus</name>
    <dbReference type="NCBI Taxonomy" id="215402"/>
    <lineage>
        <taxon>Eukaryota</taxon>
        <taxon>Metazoa</taxon>
        <taxon>Chordata</taxon>
        <taxon>Craniata</taxon>
        <taxon>Vertebrata</taxon>
        <taxon>Euteleostomi</taxon>
        <taxon>Actinopterygii</taxon>
        <taxon>Neopterygii</taxon>
        <taxon>Teleostei</taxon>
        <taxon>Neoteleostei</taxon>
        <taxon>Acanthomorphata</taxon>
        <taxon>Anabantaria</taxon>
        <taxon>Anabantiformes</taxon>
        <taxon>Channoidei</taxon>
        <taxon>Channidae</taxon>
        <taxon>Channa</taxon>
    </lineage>
</organism>
<evidence type="ECO:0000313" key="6">
    <source>
        <dbReference type="EMBL" id="KAF3698113.1"/>
    </source>
</evidence>
<reference evidence="7" key="2">
    <citation type="submission" date="2019-02" db="EMBL/GenBank/DDBJ databases">
        <title>Opniocepnalus argus Var Kimnra genome.</title>
        <authorList>
            <person name="Zhou C."/>
            <person name="Xiao S."/>
        </authorList>
    </citation>
    <scope>NUCLEOTIDE SEQUENCE [LARGE SCALE GENOMIC DNA]</scope>
</reference>
<feature type="transmembrane region" description="Helical" evidence="3">
    <location>
        <begin position="25"/>
        <end position="49"/>
    </location>
</feature>
<evidence type="ECO:0000313" key="7">
    <source>
        <dbReference type="Proteomes" id="UP000503349"/>
    </source>
</evidence>
<dbReference type="SMART" id="SM00409">
    <property type="entry name" value="IG"/>
    <property type="match status" value="4"/>
</dbReference>
<dbReference type="GO" id="GO:0030246">
    <property type="term" value="F:carbohydrate binding"/>
    <property type="evidence" value="ECO:0007669"/>
    <property type="project" value="UniProtKB-KW"/>
</dbReference>
<dbReference type="PROSITE" id="PS50835">
    <property type="entry name" value="IG_LIKE"/>
    <property type="match status" value="2"/>
</dbReference>
<dbReference type="GO" id="GO:0007166">
    <property type="term" value="P:cell surface receptor signaling pathway"/>
    <property type="evidence" value="ECO:0007669"/>
    <property type="project" value="TreeGrafter"/>
</dbReference>
<evidence type="ECO:0000256" key="4">
    <source>
        <dbReference type="SAM" id="SignalP"/>
    </source>
</evidence>
<dbReference type="PANTHER" id="PTHR11481:SF64">
    <property type="entry name" value="FC RECEPTOR-LIKE PROTEIN 4"/>
    <property type="match status" value="1"/>
</dbReference>
<feature type="domain" description="Ig-like" evidence="5">
    <location>
        <begin position="360"/>
        <end position="445"/>
    </location>
</feature>
<evidence type="ECO:0000256" key="3">
    <source>
        <dbReference type="SAM" id="Phobius"/>
    </source>
</evidence>
<dbReference type="SUPFAM" id="SSF48726">
    <property type="entry name" value="Immunoglobulin"/>
    <property type="match status" value="2"/>
</dbReference>
<sequence length="470" mass="51436">MVCTCSLLYLSSVLSSLPCQILVVVNVVTAIVVPVVSVAVVTVVIITLINHTSLRIWADTDVTEQEEARQHRHIMEITSLCLILSATLIIQPDRSQFFRYENISLSCAGSADFNKWTVRRNTSTKTSQPCRGGFGDPQESSCILNDIYTIDSGLYWCESEDGNECSNTLNIIVAAGAVILESPALPVTEGDEVTLRCSHKKRFDPQPTSDFSATFFKDGVFIGTDAEGKMILPSVKQSDEGFYKCKHPTEGESAESLLVVTGGNNMDPAVTLIVQPDRSQFFRYENISLSCAGSADFNRWTVRRNTSTKTSQPCRGGFGDPQESSCIKKDIYTIDSGLYWCESEDGNECSNTLNIIVAAGAVILESPALPVTEGDEVTLRCSYKKRYDPQPTSDFSATFFKDGVFIGTEAEGKMILPSVKQSDEGFYKCKHPTDGESAESLLVVTGGNKMDPARAMAESVIYDHLVIIDN</sequence>
<feature type="chain" id="PRO_5026095022" evidence="4">
    <location>
        <begin position="16"/>
        <end position="470"/>
    </location>
</feature>
<dbReference type="GO" id="GO:0004888">
    <property type="term" value="F:transmembrane signaling receptor activity"/>
    <property type="evidence" value="ECO:0007669"/>
    <property type="project" value="TreeGrafter"/>
</dbReference>
<reference evidence="6 7" key="1">
    <citation type="submission" date="2019-02" db="EMBL/GenBank/DDBJ databases">
        <title>Opniocepnalus argus genome.</title>
        <authorList>
            <person name="Zhou C."/>
            <person name="Xiao S."/>
        </authorList>
    </citation>
    <scope>NUCLEOTIDE SEQUENCE [LARGE SCALE GENOMIC DNA]</scope>
    <source>
        <strain evidence="6">OARG1902GOOAL</strain>
        <tissue evidence="6">Muscle</tissue>
    </source>
</reference>
<dbReference type="InterPro" id="IPR013783">
    <property type="entry name" value="Ig-like_fold"/>
</dbReference>
<keyword evidence="2" id="KW-1015">Disulfide bond</keyword>
<accession>A0A6G1Q6Z4</accession>
<name>A0A6G1Q6Z4_CHAAH</name>
<dbReference type="GO" id="GO:0006955">
    <property type="term" value="P:immune response"/>
    <property type="evidence" value="ECO:0007669"/>
    <property type="project" value="TreeGrafter"/>
</dbReference>
<dbReference type="AlphaFoldDB" id="A0A6G1Q6Z4"/>
<dbReference type="EMBL" id="CM015724">
    <property type="protein sequence ID" value="KAF3698113.1"/>
    <property type="molecule type" value="Genomic_DNA"/>
</dbReference>
<dbReference type="Proteomes" id="UP000503349">
    <property type="component" value="Chromosome 13"/>
</dbReference>
<keyword evidence="3" id="KW-1133">Transmembrane helix</keyword>
<feature type="signal peptide" evidence="4">
    <location>
        <begin position="1"/>
        <end position="15"/>
    </location>
</feature>
<feature type="domain" description="Ig-like" evidence="5">
    <location>
        <begin position="176"/>
        <end position="261"/>
    </location>
</feature>
<dbReference type="InterPro" id="IPR003599">
    <property type="entry name" value="Ig_sub"/>
</dbReference>
<dbReference type="InterPro" id="IPR036179">
    <property type="entry name" value="Ig-like_dom_sf"/>
</dbReference>
<proteinExistence type="predicted"/>
<dbReference type="Pfam" id="PF13895">
    <property type="entry name" value="Ig_2"/>
    <property type="match status" value="2"/>
</dbReference>
<dbReference type="Gene3D" id="2.60.40.10">
    <property type="entry name" value="Immunoglobulins"/>
    <property type="match status" value="4"/>
</dbReference>
<keyword evidence="3" id="KW-0812">Transmembrane</keyword>
<evidence type="ECO:0000256" key="2">
    <source>
        <dbReference type="ARBA" id="ARBA00023157"/>
    </source>
</evidence>
<evidence type="ECO:0000256" key="1">
    <source>
        <dbReference type="ARBA" id="ARBA00022729"/>
    </source>
</evidence>
<dbReference type="InterPro" id="IPR007110">
    <property type="entry name" value="Ig-like_dom"/>
</dbReference>
<keyword evidence="3" id="KW-0472">Membrane</keyword>
<keyword evidence="6" id="KW-0430">Lectin</keyword>
<keyword evidence="1 4" id="KW-0732">Signal</keyword>